<dbReference type="GeneID" id="19109667"/>
<proteinExistence type="predicted"/>
<evidence type="ECO:0000256" key="1">
    <source>
        <dbReference type="SAM" id="MobiDB-lite"/>
    </source>
</evidence>
<sequence length="388" mass="42281">MRARRFREDVRRAGIAQEQRARSAASSTRPSTIPSRSGFSGRTSDEPSYAPPYVWPPGSMKPRRTHLAFRHPIHYGSRDRSTALPDAPPLLGARTNGFSSFYATPKDSCVASPAFLNQKTPEPAAQELAPEPRVKVVRAARPRSSPPVDPRYSIQPIMTRPFLEYGPDAGFSSARYHPEVETSNMFPLPGDEDLDDAHLAPTLEDSEEVRVEWKLRTRPSTTIDETGCIIQKGWVTPTRSSRNTTPQSSRAVSRTATPQRSTGTSHNTTPMHSKSPSPVIPRSAAMSSSLLTRGLHMLPETPTKPPAPKTCAPQITWADMPNTRITASADSAVIVDGAAEAETAAQTKPVTRAPQPVRSILKNRNVSAPAGGRLNNRGRGRADLAVKY</sequence>
<feature type="region of interest" description="Disordered" evidence="1">
    <location>
        <begin position="366"/>
        <end position="388"/>
    </location>
</feature>
<dbReference type="EMBL" id="KB445550">
    <property type="protein sequence ID" value="EMD01297.1"/>
    <property type="molecule type" value="Genomic_DNA"/>
</dbReference>
<protein>
    <submittedName>
        <fullName evidence="2">Uncharacterized protein</fullName>
    </submittedName>
</protein>
<dbReference type="Proteomes" id="UP000011761">
    <property type="component" value="Unassembled WGS sequence"/>
</dbReference>
<accession>M2MWC5</accession>
<feature type="region of interest" description="Disordered" evidence="1">
    <location>
        <begin position="229"/>
        <end position="282"/>
    </location>
</feature>
<keyword evidence="3" id="KW-1185">Reference proteome</keyword>
<feature type="compositionally biased region" description="Polar residues" evidence="1">
    <location>
        <begin position="237"/>
        <end position="276"/>
    </location>
</feature>
<feature type="region of interest" description="Disordered" evidence="1">
    <location>
        <begin position="1"/>
        <end position="57"/>
    </location>
</feature>
<evidence type="ECO:0000313" key="3">
    <source>
        <dbReference type="Proteomes" id="UP000011761"/>
    </source>
</evidence>
<evidence type="ECO:0000313" key="2">
    <source>
        <dbReference type="EMBL" id="EMD01297.1"/>
    </source>
</evidence>
<dbReference type="AlphaFoldDB" id="M2MWC5"/>
<reference evidence="2 3" key="1">
    <citation type="journal article" date="2012" name="PLoS Pathog.">
        <title>Diverse lifestyles and strategies of plant pathogenesis encoded in the genomes of eighteen Dothideomycetes fungi.</title>
        <authorList>
            <person name="Ohm R.A."/>
            <person name="Feau N."/>
            <person name="Henrissat B."/>
            <person name="Schoch C.L."/>
            <person name="Horwitz B.A."/>
            <person name="Barry K.W."/>
            <person name="Condon B.J."/>
            <person name="Copeland A.C."/>
            <person name="Dhillon B."/>
            <person name="Glaser F."/>
            <person name="Hesse C.N."/>
            <person name="Kosti I."/>
            <person name="LaButti K."/>
            <person name="Lindquist E.A."/>
            <person name="Lucas S."/>
            <person name="Salamov A.A."/>
            <person name="Bradshaw R.E."/>
            <person name="Ciuffetti L."/>
            <person name="Hamelin R.C."/>
            <person name="Kema G.H.J."/>
            <person name="Lawrence C."/>
            <person name="Scott J.A."/>
            <person name="Spatafora J.W."/>
            <person name="Turgeon B.G."/>
            <person name="de Wit P.J.G.M."/>
            <person name="Zhong S."/>
            <person name="Goodwin S.B."/>
            <person name="Grigoriev I.V."/>
        </authorList>
    </citation>
    <scope>NUCLEOTIDE SEQUENCE [LARGE SCALE GENOMIC DNA]</scope>
    <source>
        <strain evidence="2 3">UAMH 10762</strain>
    </source>
</reference>
<feature type="compositionally biased region" description="Basic and acidic residues" evidence="1">
    <location>
        <begin position="1"/>
        <end position="12"/>
    </location>
</feature>
<organism evidence="2 3">
    <name type="scientific">Baudoinia panamericana (strain UAMH 10762)</name>
    <name type="common">Angels' share fungus</name>
    <name type="synonym">Baudoinia compniacensis (strain UAMH 10762)</name>
    <dbReference type="NCBI Taxonomy" id="717646"/>
    <lineage>
        <taxon>Eukaryota</taxon>
        <taxon>Fungi</taxon>
        <taxon>Dikarya</taxon>
        <taxon>Ascomycota</taxon>
        <taxon>Pezizomycotina</taxon>
        <taxon>Dothideomycetes</taxon>
        <taxon>Dothideomycetidae</taxon>
        <taxon>Mycosphaerellales</taxon>
        <taxon>Teratosphaeriaceae</taxon>
        <taxon>Baudoinia</taxon>
    </lineage>
</organism>
<gene>
    <name evidence="2" type="ORF">BAUCODRAFT_205053</name>
</gene>
<dbReference type="KEGG" id="bcom:BAUCODRAFT_205053"/>
<feature type="compositionally biased region" description="Low complexity" evidence="1">
    <location>
        <begin position="15"/>
        <end position="37"/>
    </location>
</feature>
<name>M2MWC5_BAUPA</name>
<dbReference type="RefSeq" id="XP_007672481.1">
    <property type="nucleotide sequence ID" value="XM_007674291.1"/>
</dbReference>
<dbReference type="HOGENOM" id="CLU_711686_0_0_1"/>